<reference evidence="1" key="1">
    <citation type="submission" date="2020-08" db="EMBL/GenBank/DDBJ databases">
        <title>Multicomponent nature underlies the extraordinary mechanical properties of spider dragline silk.</title>
        <authorList>
            <person name="Kono N."/>
            <person name="Nakamura H."/>
            <person name="Mori M."/>
            <person name="Yoshida Y."/>
            <person name="Ohtoshi R."/>
            <person name="Malay A.D."/>
            <person name="Moran D.A.P."/>
            <person name="Tomita M."/>
            <person name="Numata K."/>
            <person name="Arakawa K."/>
        </authorList>
    </citation>
    <scope>NUCLEOTIDE SEQUENCE</scope>
</reference>
<dbReference type="Proteomes" id="UP000887159">
    <property type="component" value="Unassembled WGS sequence"/>
</dbReference>
<comment type="caution">
    <text evidence="1">The sequence shown here is derived from an EMBL/GenBank/DDBJ whole genome shotgun (WGS) entry which is preliminary data.</text>
</comment>
<sequence>MDIPYCPGIKATVYGMATHILSRHGQSQTKAVKAQDYGNSVLGSARCFVGGLYATKGTTINSDAHCATLPKFRRGVQSKRRGMQ</sequence>
<evidence type="ECO:0000313" key="2">
    <source>
        <dbReference type="Proteomes" id="UP000887159"/>
    </source>
</evidence>
<name>A0A8X6SCK6_TRICX</name>
<proteinExistence type="predicted"/>
<gene>
    <name evidence="1" type="ORF">TNCV_4470261</name>
</gene>
<protein>
    <submittedName>
        <fullName evidence="1">Uncharacterized protein</fullName>
    </submittedName>
</protein>
<evidence type="ECO:0000313" key="1">
    <source>
        <dbReference type="EMBL" id="GFY11039.1"/>
    </source>
</evidence>
<keyword evidence="2" id="KW-1185">Reference proteome</keyword>
<organism evidence="1 2">
    <name type="scientific">Trichonephila clavipes</name>
    <name type="common">Golden silk orbweaver</name>
    <name type="synonym">Nephila clavipes</name>
    <dbReference type="NCBI Taxonomy" id="2585209"/>
    <lineage>
        <taxon>Eukaryota</taxon>
        <taxon>Metazoa</taxon>
        <taxon>Ecdysozoa</taxon>
        <taxon>Arthropoda</taxon>
        <taxon>Chelicerata</taxon>
        <taxon>Arachnida</taxon>
        <taxon>Araneae</taxon>
        <taxon>Araneomorphae</taxon>
        <taxon>Entelegynae</taxon>
        <taxon>Araneoidea</taxon>
        <taxon>Nephilidae</taxon>
        <taxon>Trichonephila</taxon>
    </lineage>
</organism>
<dbReference type="EMBL" id="BMAU01021304">
    <property type="protein sequence ID" value="GFY11039.1"/>
    <property type="molecule type" value="Genomic_DNA"/>
</dbReference>
<accession>A0A8X6SCK6</accession>
<dbReference type="AlphaFoldDB" id="A0A8X6SCK6"/>